<comment type="subcellular location">
    <subcellularLocation>
        <location evidence="1">Nucleus</location>
    </subcellularLocation>
</comment>
<sequence length="473" mass="53374">MEEGKKLDVLDRTSQLVKRAITWEISDSEGGSDIELQDSVAVVSHVAAGVWDHLDKEKLETCISPGEPKELPLLTLVPQVPSCSPSPEKTKKNQPPKGPRAVQTKVKERKLERKLQKEEKMRKKKQCALEKERRKEAAAALKSLRPDQCMKYMTVCVDPGLLEDPGSDALLEAFDSLECKYHIEPQAVPHSITWKRDLSSSMSCMNGPQEKAEEEREILLLLEPWDFLRRLYSLMQSMSPGKQQNVPDLTRMLPFSSPKDYCAISCSVAVIGLDAYQWYNQHRGHQQEALNPGQEEAPGFQPGPELLMTEHQIQEALVVLQLWSNTGVLFLETWQEFAQHISAMTKAIAQRPYKKQQGNQPFSFCADGGWASGVHVQKDGTGLGQAWLRQIQQLNRTSPAMAAAITKTYPSPQLLLEAYRECGTDKEKQLLLSDILVRSEENERERRIGPDLSRRVYLFMISTNPELVLDLSG</sequence>
<dbReference type="Ensembl" id="ENSPMRT00000027307.1">
    <property type="protein sequence ID" value="ENSPMRP00000025726.1"/>
    <property type="gene ID" value="ENSPMRG00000016661.1"/>
</dbReference>
<feature type="region of interest" description="Disordered" evidence="9">
    <location>
        <begin position="80"/>
        <end position="107"/>
    </location>
</feature>
<evidence type="ECO:0000259" key="10">
    <source>
        <dbReference type="SMART" id="SM00891"/>
    </source>
</evidence>
<dbReference type="OrthoDB" id="343092at2759"/>
<dbReference type="Proteomes" id="UP000472272">
    <property type="component" value="Chromosome 14"/>
</dbReference>
<evidence type="ECO:0000256" key="1">
    <source>
        <dbReference type="ARBA" id="ARBA00004123"/>
    </source>
</evidence>
<evidence type="ECO:0000313" key="12">
    <source>
        <dbReference type="Proteomes" id="UP000472272"/>
    </source>
</evidence>
<dbReference type="Gene3D" id="1.10.150.670">
    <property type="entry name" value="Crossover junction endonuclease EME1, DNA-binding domain"/>
    <property type="match status" value="1"/>
</dbReference>
<dbReference type="KEGG" id="pmua:114584962"/>
<dbReference type="FunFam" id="3.40.50.10130:FF:000007">
    <property type="entry name" value="Probable crossover junction endonuclease EME2"/>
    <property type="match status" value="1"/>
</dbReference>
<keyword evidence="5" id="KW-0234">DNA repair</keyword>
<dbReference type="GO" id="GO:0031297">
    <property type="term" value="P:replication fork processing"/>
    <property type="evidence" value="ECO:0007669"/>
    <property type="project" value="Ensembl"/>
</dbReference>
<dbReference type="GO" id="GO:0008821">
    <property type="term" value="F:crossover junction DNA endonuclease activity"/>
    <property type="evidence" value="ECO:0007669"/>
    <property type="project" value="TreeGrafter"/>
</dbReference>
<dbReference type="CTD" id="197342"/>
<comment type="similarity">
    <text evidence="2">Belongs to the EME1/MMS4 family.</text>
</comment>
<reference evidence="11" key="3">
    <citation type="submission" date="2025-09" db="UniProtKB">
        <authorList>
            <consortium name="Ensembl"/>
        </authorList>
    </citation>
    <scope>IDENTIFICATION</scope>
</reference>
<dbReference type="SMART" id="SM00891">
    <property type="entry name" value="ERCC4"/>
    <property type="match status" value="1"/>
</dbReference>
<protein>
    <recommendedName>
        <fullName evidence="8">Structure-specific endonuclease subunit EME2</fullName>
    </recommendedName>
</protein>
<comment type="subunit">
    <text evidence="7">Part of the heterodimeric MUS81-EME2 complex; the complex forms specifically during the DNA replication phase of the cell cycle.</text>
</comment>
<evidence type="ECO:0000256" key="2">
    <source>
        <dbReference type="ARBA" id="ARBA00005313"/>
    </source>
</evidence>
<proteinExistence type="inferred from homology"/>
<dbReference type="GeneID" id="114584962"/>
<keyword evidence="6" id="KW-0539">Nucleus</keyword>
<evidence type="ECO:0000313" key="11">
    <source>
        <dbReference type="Ensembl" id="ENSPMRP00000025726.1"/>
    </source>
</evidence>
<dbReference type="GO" id="GO:0043596">
    <property type="term" value="C:nuclear replication fork"/>
    <property type="evidence" value="ECO:0007669"/>
    <property type="project" value="Ensembl"/>
</dbReference>
<dbReference type="RefSeq" id="XP_028563019.1">
    <property type="nucleotide sequence ID" value="XM_028707186.1"/>
</dbReference>
<reference evidence="11 12" key="1">
    <citation type="journal article" date="2019" name="Proc. Natl. Acad. Sci. U.S.A.">
        <title>Regulatory changes in pterin and carotenoid genes underlie balanced color polymorphisms in the wall lizard.</title>
        <authorList>
            <person name="Andrade P."/>
            <person name="Pinho C."/>
            <person name="Perez I de Lanuza G."/>
            <person name="Afonso S."/>
            <person name="Brejcha J."/>
            <person name="Rubin C.J."/>
            <person name="Wallerman O."/>
            <person name="Pereira P."/>
            <person name="Sabatino S.J."/>
            <person name="Bellati A."/>
            <person name="Pellitteri-Rosa D."/>
            <person name="Bosakova Z."/>
            <person name="Bunikis I."/>
            <person name="Carretero M.A."/>
            <person name="Feiner N."/>
            <person name="Marsik P."/>
            <person name="Pauperio F."/>
            <person name="Salvi D."/>
            <person name="Soler L."/>
            <person name="While G.M."/>
            <person name="Uller T."/>
            <person name="Font E."/>
            <person name="Andersson L."/>
            <person name="Carneiro M."/>
        </authorList>
    </citation>
    <scope>NUCLEOTIDE SEQUENCE</scope>
</reference>
<dbReference type="CDD" id="cd20082">
    <property type="entry name" value="XPF_nuclease_EME2"/>
    <property type="match status" value="1"/>
</dbReference>
<dbReference type="Pfam" id="PF21292">
    <property type="entry name" value="EME1-MUS81_C"/>
    <property type="match status" value="1"/>
</dbReference>
<dbReference type="InterPro" id="IPR042530">
    <property type="entry name" value="EME1/EME2_C"/>
</dbReference>
<dbReference type="InterPro" id="IPR006166">
    <property type="entry name" value="ERCC4_domain"/>
</dbReference>
<evidence type="ECO:0000256" key="3">
    <source>
        <dbReference type="ARBA" id="ARBA00022763"/>
    </source>
</evidence>
<accession>A0A670JMR9</accession>
<dbReference type="GO" id="GO:0006302">
    <property type="term" value="P:double-strand break repair"/>
    <property type="evidence" value="ECO:0007669"/>
    <property type="project" value="Ensembl"/>
</dbReference>
<dbReference type="GO" id="GO:0048476">
    <property type="term" value="C:Holliday junction resolvase complex"/>
    <property type="evidence" value="ECO:0007669"/>
    <property type="project" value="InterPro"/>
</dbReference>
<dbReference type="GO" id="GO:0000712">
    <property type="term" value="P:resolution of meiotic recombination intermediates"/>
    <property type="evidence" value="ECO:0007669"/>
    <property type="project" value="TreeGrafter"/>
</dbReference>
<dbReference type="PANTHER" id="PTHR21077">
    <property type="entry name" value="EME1 PROTEIN"/>
    <property type="match status" value="1"/>
</dbReference>
<dbReference type="InterPro" id="IPR033310">
    <property type="entry name" value="Mms4/EME1/EME2"/>
</dbReference>
<gene>
    <name evidence="11" type="primary">EME2</name>
</gene>
<keyword evidence="12" id="KW-1185">Reference proteome</keyword>
<dbReference type="Gene3D" id="3.40.50.10130">
    <property type="match status" value="1"/>
</dbReference>
<evidence type="ECO:0000256" key="7">
    <source>
        <dbReference type="ARBA" id="ARBA00093485"/>
    </source>
</evidence>
<dbReference type="FunFam" id="3.40.1620.30:FF:000001">
    <property type="entry name" value="Essential meiotic structure-specific endonuclease 1"/>
    <property type="match status" value="1"/>
</dbReference>
<evidence type="ECO:0000256" key="5">
    <source>
        <dbReference type="ARBA" id="ARBA00023204"/>
    </source>
</evidence>
<keyword evidence="4" id="KW-0233">DNA recombination</keyword>
<dbReference type="InterPro" id="IPR047523">
    <property type="entry name" value="XPF_nuclease_EME2"/>
</dbReference>
<dbReference type="GeneTree" id="ENSGT00530000063937"/>
<organism evidence="11 12">
    <name type="scientific">Podarcis muralis</name>
    <name type="common">Wall lizard</name>
    <name type="synonym">Lacerta muralis</name>
    <dbReference type="NCBI Taxonomy" id="64176"/>
    <lineage>
        <taxon>Eukaryota</taxon>
        <taxon>Metazoa</taxon>
        <taxon>Chordata</taxon>
        <taxon>Craniata</taxon>
        <taxon>Vertebrata</taxon>
        <taxon>Euteleostomi</taxon>
        <taxon>Lepidosauria</taxon>
        <taxon>Squamata</taxon>
        <taxon>Bifurcata</taxon>
        <taxon>Unidentata</taxon>
        <taxon>Episquamata</taxon>
        <taxon>Laterata</taxon>
        <taxon>Lacertibaenia</taxon>
        <taxon>Lacertidae</taxon>
        <taxon>Podarcis</taxon>
    </lineage>
</organism>
<dbReference type="AlphaFoldDB" id="A0A670JMR9"/>
<dbReference type="GO" id="GO:0000781">
    <property type="term" value="C:chromosome, telomeric region"/>
    <property type="evidence" value="ECO:0007669"/>
    <property type="project" value="Ensembl"/>
</dbReference>
<dbReference type="GO" id="GO:0140767">
    <property type="term" value="F:enzyme-substrate adaptor activity"/>
    <property type="evidence" value="ECO:0007669"/>
    <property type="project" value="Ensembl"/>
</dbReference>
<evidence type="ECO:0000256" key="6">
    <source>
        <dbReference type="ARBA" id="ARBA00023242"/>
    </source>
</evidence>
<evidence type="ECO:0000256" key="4">
    <source>
        <dbReference type="ARBA" id="ARBA00023172"/>
    </source>
</evidence>
<evidence type="ECO:0000256" key="8">
    <source>
        <dbReference type="ARBA" id="ARBA00093614"/>
    </source>
</evidence>
<dbReference type="GO" id="GO:0003677">
    <property type="term" value="F:DNA binding"/>
    <property type="evidence" value="ECO:0007669"/>
    <property type="project" value="InterPro"/>
</dbReference>
<dbReference type="FunFam" id="1.10.150.670:FF:000002">
    <property type="entry name" value="Crossover junction endonuclease EME1"/>
    <property type="match status" value="1"/>
</dbReference>
<dbReference type="OMA" id="VWAAGEQ"/>
<dbReference type="GO" id="GO:0031573">
    <property type="term" value="P:mitotic intra-S DNA damage checkpoint signaling"/>
    <property type="evidence" value="ECO:0007669"/>
    <property type="project" value="TreeGrafter"/>
</dbReference>
<dbReference type="GO" id="GO:0000723">
    <property type="term" value="P:telomere maintenance"/>
    <property type="evidence" value="ECO:0007669"/>
    <property type="project" value="Ensembl"/>
</dbReference>
<dbReference type="PANTHER" id="PTHR21077:SF6">
    <property type="entry name" value="CROSSOVER JUNCTION ENDONUCLEASE EME2-RELATED"/>
    <property type="match status" value="1"/>
</dbReference>
<feature type="domain" description="ERCC4" evidence="10">
    <location>
        <begin position="154"/>
        <end position="420"/>
    </location>
</feature>
<name>A0A670JMR9_PODMU</name>
<evidence type="ECO:0000256" key="9">
    <source>
        <dbReference type="SAM" id="MobiDB-lite"/>
    </source>
</evidence>
<reference evidence="11" key="2">
    <citation type="submission" date="2025-08" db="UniProtKB">
        <authorList>
            <consortium name="Ensembl"/>
        </authorList>
    </citation>
    <scope>IDENTIFICATION</scope>
</reference>
<keyword evidence="3" id="KW-0227">DNA damage</keyword>